<dbReference type="AlphaFoldDB" id="A0A942UQN8"/>
<proteinExistence type="predicted"/>
<dbReference type="PROSITE" id="PS51819">
    <property type="entry name" value="VOC"/>
    <property type="match status" value="1"/>
</dbReference>
<organism evidence="2 3">
    <name type="scientific">Anaeromonas frigoriresistens</name>
    <dbReference type="NCBI Taxonomy" id="2683708"/>
    <lineage>
        <taxon>Bacteria</taxon>
        <taxon>Bacillati</taxon>
        <taxon>Bacillota</taxon>
        <taxon>Tissierellia</taxon>
        <taxon>Tissierellales</taxon>
        <taxon>Thermohalobacteraceae</taxon>
        <taxon>Anaeromonas</taxon>
    </lineage>
</organism>
<dbReference type="InterPro" id="IPR037523">
    <property type="entry name" value="VOC_core"/>
</dbReference>
<dbReference type="EMBL" id="WSFT01000016">
    <property type="protein sequence ID" value="MBS4537509.1"/>
    <property type="molecule type" value="Genomic_DNA"/>
</dbReference>
<gene>
    <name evidence="2" type="ORF">GOQ27_03490</name>
</gene>
<accession>A0A942UQN8</accession>
<evidence type="ECO:0000313" key="3">
    <source>
        <dbReference type="Proteomes" id="UP000724672"/>
    </source>
</evidence>
<dbReference type="Proteomes" id="UP000724672">
    <property type="component" value="Unassembled WGS sequence"/>
</dbReference>
<evidence type="ECO:0000259" key="1">
    <source>
        <dbReference type="PROSITE" id="PS51819"/>
    </source>
</evidence>
<dbReference type="SUPFAM" id="SSF54593">
    <property type="entry name" value="Glyoxalase/Bleomycin resistance protein/Dihydroxybiphenyl dioxygenase"/>
    <property type="match status" value="1"/>
</dbReference>
<reference evidence="2" key="1">
    <citation type="submission" date="2019-12" db="EMBL/GenBank/DDBJ databases">
        <title>Clostridiaceae gen. nov. sp. nov., isolated from sediment in Xinjiang, China.</title>
        <authorList>
            <person name="Zhang R."/>
        </authorList>
    </citation>
    <scope>NUCLEOTIDE SEQUENCE</scope>
    <source>
        <strain evidence="2">D2Q-11</strain>
    </source>
</reference>
<protein>
    <submittedName>
        <fullName evidence="2">VOC family protein</fullName>
    </submittedName>
</protein>
<keyword evidence="3" id="KW-1185">Reference proteome</keyword>
<dbReference type="InterPro" id="IPR029068">
    <property type="entry name" value="Glyas_Bleomycin-R_OHBP_Dase"/>
</dbReference>
<name>A0A942UQN8_9FIRM</name>
<dbReference type="RefSeq" id="WP_203365432.1">
    <property type="nucleotide sequence ID" value="NZ_WSFT01000016.1"/>
</dbReference>
<dbReference type="Gene3D" id="3.10.180.10">
    <property type="entry name" value="2,3-Dihydroxybiphenyl 1,2-Dioxygenase, domain 1"/>
    <property type="match status" value="1"/>
</dbReference>
<feature type="domain" description="VOC" evidence="1">
    <location>
        <begin position="3"/>
        <end position="130"/>
    </location>
</feature>
<sequence>MGKFHHICIQTDKYKESLEFYTEILGFKIVKESQGFHNRLYNSWLEQEGFMIELQTNKLGEVLRKYNKNTKGIVHFSLVVDDIDKEYLRIKDLKHANFKSKNGEDIYEIEGGKLFKLFAPEGTIIEVRNPEGI</sequence>
<comment type="caution">
    <text evidence="2">The sequence shown here is derived from an EMBL/GenBank/DDBJ whole genome shotgun (WGS) entry which is preliminary data.</text>
</comment>
<evidence type="ECO:0000313" key="2">
    <source>
        <dbReference type="EMBL" id="MBS4537509.1"/>
    </source>
</evidence>
<dbReference type="CDD" id="cd06587">
    <property type="entry name" value="VOC"/>
    <property type="match status" value="1"/>
</dbReference>
<dbReference type="InterPro" id="IPR004360">
    <property type="entry name" value="Glyas_Fos-R_dOase_dom"/>
</dbReference>
<dbReference type="Pfam" id="PF00903">
    <property type="entry name" value="Glyoxalase"/>
    <property type="match status" value="1"/>
</dbReference>